<evidence type="ECO:0000313" key="1">
    <source>
        <dbReference type="EMBL" id="QIQ05438.1"/>
    </source>
</evidence>
<dbReference type="RefSeq" id="WP_167033939.1">
    <property type="nucleotide sequence ID" value="NZ_CP050177.1"/>
</dbReference>
<name>A0A6G9H4H4_9ACTN</name>
<protein>
    <submittedName>
        <fullName evidence="1">Uncharacterized protein</fullName>
    </submittedName>
</protein>
<dbReference type="AlphaFoldDB" id="A0A6G9H4H4"/>
<keyword evidence="2" id="KW-1185">Reference proteome</keyword>
<proteinExistence type="predicted"/>
<accession>A0A6G9H4H4</accession>
<dbReference type="Proteomes" id="UP000501179">
    <property type="component" value="Chromosome"/>
</dbReference>
<evidence type="ECO:0000313" key="2">
    <source>
        <dbReference type="Proteomes" id="UP000501179"/>
    </source>
</evidence>
<dbReference type="EMBL" id="CP050177">
    <property type="protein sequence ID" value="QIQ05438.1"/>
    <property type="molecule type" value="Genomic_DNA"/>
</dbReference>
<reference evidence="1 2" key="1">
    <citation type="submission" date="2020-03" db="EMBL/GenBank/DDBJ databases">
        <title>A novel species.</title>
        <authorList>
            <person name="Gao J."/>
        </authorList>
    </citation>
    <scope>NUCLEOTIDE SEQUENCE [LARGE SCALE GENOMIC DNA]</scope>
    <source>
        <strain evidence="1 2">QMT-12</strain>
    </source>
</reference>
<gene>
    <name evidence="1" type="ORF">HA039_26905</name>
</gene>
<dbReference type="KEGG" id="slia:HA039_26905"/>
<organism evidence="1 2">
    <name type="scientific">Streptomyces liangshanensis</name>
    <dbReference type="NCBI Taxonomy" id="2717324"/>
    <lineage>
        <taxon>Bacteria</taxon>
        <taxon>Bacillati</taxon>
        <taxon>Actinomycetota</taxon>
        <taxon>Actinomycetes</taxon>
        <taxon>Kitasatosporales</taxon>
        <taxon>Streptomycetaceae</taxon>
        <taxon>Streptomyces</taxon>
    </lineage>
</organism>
<sequence length="68" mass="7207">MPARTYPRTRPGTAGALTVRLPWWALVLPAAAFAVLLVLMAGPGQAQAASTDPGIARILDLTRQVLVR</sequence>